<organism evidence="2 3">
    <name type="scientific">Actinocatenispora comari</name>
    <dbReference type="NCBI Taxonomy" id="2807577"/>
    <lineage>
        <taxon>Bacteria</taxon>
        <taxon>Bacillati</taxon>
        <taxon>Actinomycetota</taxon>
        <taxon>Actinomycetes</taxon>
        <taxon>Micromonosporales</taxon>
        <taxon>Micromonosporaceae</taxon>
        <taxon>Actinocatenispora</taxon>
    </lineage>
</organism>
<accession>A0A8J4AE35</accession>
<dbReference type="EMBL" id="BOPO01000101">
    <property type="protein sequence ID" value="GIL29654.1"/>
    <property type="molecule type" value="Genomic_DNA"/>
</dbReference>
<protein>
    <submittedName>
        <fullName evidence="2">Uncharacterized protein</fullName>
    </submittedName>
</protein>
<dbReference type="AlphaFoldDB" id="A0A8J4AE35"/>
<keyword evidence="3" id="KW-1185">Reference proteome</keyword>
<sequence length="59" mass="6406">MQRGPERARFGQHVPHRGEAGCGQGVINHGDVHADNLAARRRRDGTASGQSVSWEISQT</sequence>
<name>A0A8J4AE35_9ACTN</name>
<evidence type="ECO:0000313" key="3">
    <source>
        <dbReference type="Proteomes" id="UP000614996"/>
    </source>
</evidence>
<reference evidence="3" key="1">
    <citation type="journal article" date="2021" name="Int. J. Syst. Evol. Microbiol.">
        <title>Actinocatenispora comari sp. nov., an endophytic actinomycete isolated from aerial parts of Comarum salesowianum.</title>
        <authorList>
            <person name="Oyunbileg N."/>
            <person name="Iizaka Y."/>
            <person name="Hamada M."/>
            <person name="Davaapurev B.O."/>
            <person name="Fukumoto A."/>
            <person name="Tsetseg B."/>
            <person name="Kato F."/>
            <person name="Tamura T."/>
            <person name="Batkhuu J."/>
            <person name="Anzai Y."/>
        </authorList>
    </citation>
    <scope>NUCLEOTIDE SEQUENCE [LARGE SCALE GENOMIC DNA]</scope>
    <source>
        <strain evidence="3">NUM-2625</strain>
    </source>
</reference>
<proteinExistence type="predicted"/>
<gene>
    <name evidence="2" type="ORF">NUM_49080</name>
</gene>
<comment type="caution">
    <text evidence="2">The sequence shown here is derived from an EMBL/GenBank/DDBJ whole genome shotgun (WGS) entry which is preliminary data.</text>
</comment>
<evidence type="ECO:0000256" key="1">
    <source>
        <dbReference type="SAM" id="MobiDB-lite"/>
    </source>
</evidence>
<dbReference type="Proteomes" id="UP000614996">
    <property type="component" value="Unassembled WGS sequence"/>
</dbReference>
<evidence type="ECO:0000313" key="2">
    <source>
        <dbReference type="EMBL" id="GIL29654.1"/>
    </source>
</evidence>
<feature type="compositionally biased region" description="Polar residues" evidence="1">
    <location>
        <begin position="47"/>
        <end position="59"/>
    </location>
</feature>
<feature type="region of interest" description="Disordered" evidence="1">
    <location>
        <begin position="1"/>
        <end position="59"/>
    </location>
</feature>